<dbReference type="Pfam" id="PF16916">
    <property type="entry name" value="ZT_dimer"/>
    <property type="match status" value="1"/>
</dbReference>
<dbReference type="SUPFAM" id="SSF161111">
    <property type="entry name" value="Cation efflux protein transmembrane domain-like"/>
    <property type="match status" value="1"/>
</dbReference>
<dbReference type="GO" id="GO:0006882">
    <property type="term" value="P:intracellular zinc ion homeostasis"/>
    <property type="evidence" value="ECO:0007669"/>
    <property type="project" value="TreeGrafter"/>
</dbReference>
<evidence type="ECO:0000259" key="9">
    <source>
        <dbReference type="Pfam" id="PF16916"/>
    </source>
</evidence>
<dbReference type="GO" id="GO:0015341">
    <property type="term" value="F:zinc efflux antiporter activity"/>
    <property type="evidence" value="ECO:0007669"/>
    <property type="project" value="TreeGrafter"/>
</dbReference>
<organism evidence="10 11">
    <name type="scientific">Candidatus Chlorohelix allophototropha</name>
    <dbReference type="NCBI Taxonomy" id="3003348"/>
    <lineage>
        <taxon>Bacteria</taxon>
        <taxon>Bacillati</taxon>
        <taxon>Chloroflexota</taxon>
        <taxon>Chloroflexia</taxon>
        <taxon>Candidatus Chloroheliales</taxon>
        <taxon>Candidatus Chloroheliaceae</taxon>
        <taxon>Candidatus Chlorohelix</taxon>
    </lineage>
</organism>
<keyword evidence="3" id="KW-0813">Transport</keyword>
<evidence type="ECO:0000256" key="4">
    <source>
        <dbReference type="ARBA" id="ARBA00022692"/>
    </source>
</evidence>
<sequence>MKILENNKLKFIYLSLATSFATITLKAVAFLLTGSVSLLSDAMESIVNVVAAFTALIALKIAARPPDKTHQYGHEKAEFFSSAIEGGLILVAAFAIVSQAIPRLFNPKELESLGWGLGVSMAATLLNFIVARTLITAGRKHDSIALEADGKHLMTDVVTSVGVVIGLLIVLPTNWLLLDPIIAILVACNIIFEGGRLIMRSVDGLMDKTLPESEIARINKTINEVVKSSNGQVNFHNLRTRKSGGFRFAELHLLTPGNWSVLEAHQWSEEIQEALGKEFSNIRVSIHEEPIEDPRAHSDSWS</sequence>
<comment type="similarity">
    <text evidence="2">Belongs to the cation diffusion facilitator (CDF) transporter (TC 2.A.4) family.</text>
</comment>
<comment type="subcellular location">
    <subcellularLocation>
        <location evidence="1">Membrane</location>
        <topology evidence="1">Multi-pass membrane protein</topology>
    </subcellularLocation>
</comment>
<dbReference type="PANTHER" id="PTHR43840:SF15">
    <property type="entry name" value="MITOCHONDRIAL METAL TRANSPORTER 1-RELATED"/>
    <property type="match status" value="1"/>
</dbReference>
<evidence type="ECO:0000256" key="3">
    <source>
        <dbReference type="ARBA" id="ARBA00022448"/>
    </source>
</evidence>
<dbReference type="SUPFAM" id="SSF160240">
    <property type="entry name" value="Cation efflux protein cytoplasmic domain-like"/>
    <property type="match status" value="1"/>
</dbReference>
<reference evidence="10 11" key="1">
    <citation type="submission" date="2020-06" db="EMBL/GenBank/DDBJ databases">
        <title>Anoxygenic phototrophic Chloroflexota member uses a Type I reaction center.</title>
        <authorList>
            <person name="Tsuji J.M."/>
            <person name="Shaw N.A."/>
            <person name="Nagashima S."/>
            <person name="Venkiteswaran J."/>
            <person name="Schiff S.L."/>
            <person name="Hanada S."/>
            <person name="Tank M."/>
            <person name="Neufeld J.D."/>
        </authorList>
    </citation>
    <scope>NUCLEOTIDE SEQUENCE [LARGE SCALE GENOMIC DNA]</scope>
    <source>
        <strain evidence="10">L227-S17</strain>
    </source>
</reference>
<keyword evidence="4 7" id="KW-0812">Transmembrane</keyword>
<dbReference type="InterPro" id="IPR036837">
    <property type="entry name" value="Cation_efflux_CTD_sf"/>
</dbReference>
<feature type="transmembrane region" description="Helical" evidence="7">
    <location>
        <begin position="83"/>
        <end position="101"/>
    </location>
</feature>
<feature type="transmembrane region" description="Helical" evidence="7">
    <location>
        <begin position="113"/>
        <end position="135"/>
    </location>
</feature>
<dbReference type="NCBIfam" id="TIGR01297">
    <property type="entry name" value="CDF"/>
    <property type="match status" value="1"/>
</dbReference>
<comment type="caution">
    <text evidence="10">The sequence shown here is derived from an EMBL/GenBank/DDBJ whole genome shotgun (WGS) entry which is preliminary data.</text>
</comment>
<dbReference type="EMBL" id="JACATZ010000001">
    <property type="protein sequence ID" value="NWJ45489.1"/>
    <property type="molecule type" value="Genomic_DNA"/>
</dbReference>
<protein>
    <submittedName>
        <fullName evidence="10">Cation transporter</fullName>
    </submittedName>
</protein>
<keyword evidence="6 7" id="KW-0472">Membrane</keyword>
<dbReference type="Pfam" id="PF01545">
    <property type="entry name" value="Cation_efflux"/>
    <property type="match status" value="1"/>
</dbReference>
<evidence type="ECO:0000259" key="8">
    <source>
        <dbReference type="Pfam" id="PF01545"/>
    </source>
</evidence>
<keyword evidence="5 7" id="KW-1133">Transmembrane helix</keyword>
<feature type="domain" description="Cation efflux protein transmembrane" evidence="8">
    <location>
        <begin position="13"/>
        <end position="206"/>
    </location>
</feature>
<dbReference type="AlphaFoldDB" id="A0A8T7M0N0"/>
<dbReference type="InterPro" id="IPR058533">
    <property type="entry name" value="Cation_efflux_TM"/>
</dbReference>
<dbReference type="InterPro" id="IPR027469">
    <property type="entry name" value="Cation_efflux_TMD_sf"/>
</dbReference>
<evidence type="ECO:0000256" key="1">
    <source>
        <dbReference type="ARBA" id="ARBA00004141"/>
    </source>
</evidence>
<dbReference type="Proteomes" id="UP000521676">
    <property type="component" value="Unassembled WGS sequence"/>
</dbReference>
<evidence type="ECO:0000256" key="7">
    <source>
        <dbReference type="SAM" id="Phobius"/>
    </source>
</evidence>
<evidence type="ECO:0000256" key="5">
    <source>
        <dbReference type="ARBA" id="ARBA00022989"/>
    </source>
</evidence>
<feature type="transmembrane region" description="Helical" evidence="7">
    <location>
        <begin position="181"/>
        <end position="199"/>
    </location>
</feature>
<dbReference type="GO" id="GO:0005886">
    <property type="term" value="C:plasma membrane"/>
    <property type="evidence" value="ECO:0007669"/>
    <property type="project" value="TreeGrafter"/>
</dbReference>
<dbReference type="InterPro" id="IPR027470">
    <property type="entry name" value="Cation_efflux_CTD"/>
</dbReference>
<proteinExistence type="inferred from homology"/>
<dbReference type="GO" id="GO:0015086">
    <property type="term" value="F:cadmium ion transmembrane transporter activity"/>
    <property type="evidence" value="ECO:0007669"/>
    <property type="project" value="TreeGrafter"/>
</dbReference>
<evidence type="ECO:0000256" key="6">
    <source>
        <dbReference type="ARBA" id="ARBA00023136"/>
    </source>
</evidence>
<evidence type="ECO:0000313" key="10">
    <source>
        <dbReference type="EMBL" id="NWJ45489.1"/>
    </source>
</evidence>
<dbReference type="Gene3D" id="1.20.1510.10">
    <property type="entry name" value="Cation efflux protein transmembrane domain"/>
    <property type="match status" value="1"/>
</dbReference>
<dbReference type="InterPro" id="IPR002524">
    <property type="entry name" value="Cation_efflux"/>
</dbReference>
<dbReference type="GO" id="GO:0015093">
    <property type="term" value="F:ferrous iron transmembrane transporter activity"/>
    <property type="evidence" value="ECO:0007669"/>
    <property type="project" value="TreeGrafter"/>
</dbReference>
<dbReference type="Gene3D" id="3.30.70.1350">
    <property type="entry name" value="Cation efflux protein, cytoplasmic domain"/>
    <property type="match status" value="1"/>
</dbReference>
<feature type="transmembrane region" description="Helical" evidence="7">
    <location>
        <begin position="12"/>
        <end position="33"/>
    </location>
</feature>
<gene>
    <name evidence="10" type="ORF">HXX08_06390</name>
</gene>
<evidence type="ECO:0000256" key="2">
    <source>
        <dbReference type="ARBA" id="ARBA00008114"/>
    </source>
</evidence>
<name>A0A8T7M0N0_9CHLR</name>
<feature type="domain" description="Cation efflux protein cytoplasmic" evidence="9">
    <location>
        <begin position="220"/>
        <end position="290"/>
    </location>
</feature>
<dbReference type="InterPro" id="IPR050291">
    <property type="entry name" value="CDF_Transporter"/>
</dbReference>
<feature type="transmembrane region" description="Helical" evidence="7">
    <location>
        <begin position="45"/>
        <end position="63"/>
    </location>
</feature>
<feature type="transmembrane region" description="Helical" evidence="7">
    <location>
        <begin position="156"/>
        <end position="175"/>
    </location>
</feature>
<dbReference type="PANTHER" id="PTHR43840">
    <property type="entry name" value="MITOCHONDRIAL METAL TRANSPORTER 1-RELATED"/>
    <property type="match status" value="1"/>
</dbReference>
<evidence type="ECO:0000313" key="11">
    <source>
        <dbReference type="Proteomes" id="UP000521676"/>
    </source>
</evidence>
<accession>A0A8T7M0N0</accession>